<evidence type="ECO:0000256" key="1">
    <source>
        <dbReference type="SAM" id="Coils"/>
    </source>
</evidence>
<dbReference type="AlphaFoldDB" id="A0AAT9FML6"/>
<keyword evidence="1" id="KW-0175">Coiled coil</keyword>
<protein>
    <submittedName>
        <fullName evidence="2">Uncharacterized protein</fullName>
    </submittedName>
</protein>
<proteinExistence type="predicted"/>
<dbReference type="KEGG" id="osu:NT6N_21990"/>
<gene>
    <name evidence="2" type="ORF">NT6N_21990</name>
</gene>
<dbReference type="EMBL" id="AP026866">
    <property type="protein sequence ID" value="BDS07159.1"/>
    <property type="molecule type" value="Genomic_DNA"/>
</dbReference>
<evidence type="ECO:0000313" key="2">
    <source>
        <dbReference type="EMBL" id="BDS07159.1"/>
    </source>
</evidence>
<sequence length="152" mass="17783">MKEDLIHLCEDLENNFDQKLTNYDERLERLEKEMSERVQHLQGKYPDDQDVAELGQLTIGLRRTQRLLRGKLEAIRDDGGDLLSELEAELKERMPGIRKSIEKSDTYEQAVLEIQRESHSGSKKLGDFFRGLLMWRETPEEHIAAKNSDNDR</sequence>
<organism evidence="2">
    <name type="scientific">Oceaniferula spumae</name>
    <dbReference type="NCBI Taxonomy" id="2979115"/>
    <lineage>
        <taxon>Bacteria</taxon>
        <taxon>Pseudomonadati</taxon>
        <taxon>Verrucomicrobiota</taxon>
        <taxon>Verrucomicrobiia</taxon>
        <taxon>Verrucomicrobiales</taxon>
        <taxon>Verrucomicrobiaceae</taxon>
        <taxon>Oceaniferula</taxon>
    </lineage>
</organism>
<accession>A0AAT9FML6</accession>
<feature type="coiled-coil region" evidence="1">
    <location>
        <begin position="13"/>
        <end position="40"/>
    </location>
</feature>
<reference evidence="2" key="1">
    <citation type="submission" date="2024-07" db="EMBL/GenBank/DDBJ databases">
        <title>Complete genome sequence of Verrucomicrobiaceae bacterium NT6N.</title>
        <authorList>
            <person name="Huang C."/>
            <person name="Takami H."/>
            <person name="Hamasaki K."/>
        </authorList>
    </citation>
    <scope>NUCLEOTIDE SEQUENCE</scope>
    <source>
        <strain evidence="2">NT6N</strain>
    </source>
</reference>
<name>A0AAT9FML6_9BACT</name>